<protein>
    <submittedName>
        <fullName evidence="2">Uncharacterized protein</fullName>
    </submittedName>
</protein>
<dbReference type="Proteomes" id="UP001454036">
    <property type="component" value="Unassembled WGS sequence"/>
</dbReference>
<evidence type="ECO:0000256" key="1">
    <source>
        <dbReference type="SAM" id="MobiDB-lite"/>
    </source>
</evidence>
<dbReference type="EMBL" id="BAABME010036634">
    <property type="protein sequence ID" value="GAA0162172.1"/>
    <property type="molecule type" value="Genomic_DNA"/>
</dbReference>
<dbReference type="AlphaFoldDB" id="A0AAV3QDK2"/>
<evidence type="ECO:0000313" key="3">
    <source>
        <dbReference type="Proteomes" id="UP001454036"/>
    </source>
</evidence>
<reference evidence="2 3" key="1">
    <citation type="submission" date="2024-01" db="EMBL/GenBank/DDBJ databases">
        <title>The complete chloroplast genome sequence of Lithospermum erythrorhizon: insights into the phylogenetic relationship among Boraginaceae species and the maternal lineages of purple gromwells.</title>
        <authorList>
            <person name="Okada T."/>
            <person name="Watanabe K."/>
        </authorList>
    </citation>
    <scope>NUCLEOTIDE SEQUENCE [LARGE SCALE GENOMIC DNA]</scope>
</reference>
<keyword evidence="3" id="KW-1185">Reference proteome</keyword>
<gene>
    <name evidence="2" type="ORF">LIER_43599</name>
</gene>
<comment type="caution">
    <text evidence="2">The sequence shown here is derived from an EMBL/GenBank/DDBJ whole genome shotgun (WGS) entry which is preliminary data.</text>
</comment>
<evidence type="ECO:0000313" key="2">
    <source>
        <dbReference type="EMBL" id="GAA0162172.1"/>
    </source>
</evidence>
<feature type="region of interest" description="Disordered" evidence="1">
    <location>
        <begin position="20"/>
        <end position="39"/>
    </location>
</feature>
<accession>A0AAV3QDK2</accession>
<name>A0AAV3QDK2_LITER</name>
<proteinExistence type="predicted"/>
<sequence length="83" mass="8956">MARTKRTTFLKLLSPLKRSSSAGHVKMTSPLSSPPSIPARPTVALQAPRVAPRQAAYNALMPLLDQKEMWKATSVSLALAEAN</sequence>
<organism evidence="2 3">
    <name type="scientific">Lithospermum erythrorhizon</name>
    <name type="common">Purple gromwell</name>
    <name type="synonym">Lithospermum officinale var. erythrorhizon</name>
    <dbReference type="NCBI Taxonomy" id="34254"/>
    <lineage>
        <taxon>Eukaryota</taxon>
        <taxon>Viridiplantae</taxon>
        <taxon>Streptophyta</taxon>
        <taxon>Embryophyta</taxon>
        <taxon>Tracheophyta</taxon>
        <taxon>Spermatophyta</taxon>
        <taxon>Magnoliopsida</taxon>
        <taxon>eudicotyledons</taxon>
        <taxon>Gunneridae</taxon>
        <taxon>Pentapetalae</taxon>
        <taxon>asterids</taxon>
        <taxon>lamiids</taxon>
        <taxon>Boraginales</taxon>
        <taxon>Boraginaceae</taxon>
        <taxon>Boraginoideae</taxon>
        <taxon>Lithospermeae</taxon>
        <taxon>Lithospermum</taxon>
    </lineage>
</organism>